<evidence type="ECO:0000256" key="1">
    <source>
        <dbReference type="SAM" id="SignalP"/>
    </source>
</evidence>
<accession>A0A514LHQ2</accession>
<feature type="chain" id="PRO_5021954898" evidence="1">
    <location>
        <begin position="29"/>
        <end position="131"/>
    </location>
</feature>
<dbReference type="RefSeq" id="WP_142088276.1">
    <property type="nucleotide sequence ID" value="NZ_CP035485.1"/>
</dbReference>
<proteinExistence type="predicted"/>
<feature type="signal peptide" evidence="1">
    <location>
        <begin position="1"/>
        <end position="28"/>
    </location>
</feature>
<reference evidence="3" key="1">
    <citation type="submission" date="2019-01" db="EMBL/GenBank/DDBJ databases">
        <title>Genomic analysis of Salicibibacter sp. NKC3-5.</title>
        <authorList>
            <person name="Oh Y.J."/>
        </authorList>
    </citation>
    <scope>NUCLEOTIDE SEQUENCE [LARGE SCALE GENOMIC DNA]</scope>
    <source>
        <strain evidence="3">NKC3-5</strain>
    </source>
</reference>
<protein>
    <submittedName>
        <fullName evidence="2">Uncharacterized protein</fullName>
    </submittedName>
</protein>
<sequence length="131" mass="14523">MLKKFLTIFMMSFVFVFVFTSLSSTASAYSSEDYIIEPPFNGEFQFTTGDGEWDGVIPNSHMFHVRLGVSSLLPSSDLNVRLCNSESGNCTPYKSFAGSSAFFSDMMPGIYYIDIVSTTRNGSGTVTFHKQ</sequence>
<dbReference type="EMBL" id="CP035485">
    <property type="protein sequence ID" value="QDI90821.1"/>
    <property type="molecule type" value="Genomic_DNA"/>
</dbReference>
<evidence type="ECO:0000313" key="2">
    <source>
        <dbReference type="EMBL" id="QDI90821.1"/>
    </source>
</evidence>
<dbReference type="AlphaFoldDB" id="A0A514LHQ2"/>
<evidence type="ECO:0000313" key="3">
    <source>
        <dbReference type="Proteomes" id="UP000319756"/>
    </source>
</evidence>
<dbReference type="KEGG" id="sale:EPH95_06225"/>
<dbReference type="OrthoDB" id="2654780at2"/>
<organism evidence="2 3">
    <name type="scientific">Salicibibacter halophilus</name>
    <dbReference type="NCBI Taxonomy" id="2502791"/>
    <lineage>
        <taxon>Bacteria</taxon>
        <taxon>Bacillati</taxon>
        <taxon>Bacillota</taxon>
        <taxon>Bacilli</taxon>
        <taxon>Bacillales</taxon>
        <taxon>Bacillaceae</taxon>
        <taxon>Salicibibacter</taxon>
    </lineage>
</organism>
<name>A0A514LHQ2_9BACI</name>
<dbReference type="Proteomes" id="UP000319756">
    <property type="component" value="Chromosome"/>
</dbReference>
<keyword evidence="3" id="KW-1185">Reference proteome</keyword>
<keyword evidence="1" id="KW-0732">Signal</keyword>
<gene>
    <name evidence="2" type="ORF">EPH95_06225</name>
</gene>